<dbReference type="Proteomes" id="UP001172911">
    <property type="component" value="Unassembled WGS sequence"/>
</dbReference>
<protein>
    <submittedName>
        <fullName evidence="4">TetR/AcrR family transcriptional regulator</fullName>
    </submittedName>
</protein>
<dbReference type="InterPro" id="IPR009057">
    <property type="entry name" value="Homeodomain-like_sf"/>
</dbReference>
<dbReference type="GO" id="GO:0003677">
    <property type="term" value="F:DNA binding"/>
    <property type="evidence" value="ECO:0007669"/>
    <property type="project" value="UniProtKB-UniRule"/>
</dbReference>
<dbReference type="SUPFAM" id="SSF48498">
    <property type="entry name" value="Tetracyclin repressor-like, C-terminal domain"/>
    <property type="match status" value="1"/>
</dbReference>
<reference evidence="4" key="1">
    <citation type="journal article" date="2023" name="J. Hazard. Mater.">
        <title>Anaerobic biodegradation of pyrene and benzo[a]pyrene by a new sulfate-reducing Desulforamulus aquiferis strain DSA.</title>
        <authorList>
            <person name="Zhang Z."/>
            <person name="Sun J."/>
            <person name="Gong X."/>
            <person name="Wang C."/>
            <person name="Wang H."/>
        </authorList>
    </citation>
    <scope>NUCLEOTIDE SEQUENCE</scope>
    <source>
        <strain evidence="4">DSA</strain>
    </source>
</reference>
<accession>A0AAW7ZBJ3</accession>
<dbReference type="RefSeq" id="WP_304541799.1">
    <property type="nucleotide sequence ID" value="NZ_JARPTC010000007.1"/>
</dbReference>
<comment type="caution">
    <text evidence="4">The sequence shown here is derived from an EMBL/GenBank/DDBJ whole genome shotgun (WGS) entry which is preliminary data.</text>
</comment>
<dbReference type="Gene3D" id="1.10.10.60">
    <property type="entry name" value="Homeodomain-like"/>
    <property type="match status" value="1"/>
</dbReference>
<dbReference type="InterPro" id="IPR023772">
    <property type="entry name" value="DNA-bd_HTH_TetR-type_CS"/>
</dbReference>
<feature type="domain" description="HTH tetR-type" evidence="3">
    <location>
        <begin position="1"/>
        <end position="61"/>
    </location>
</feature>
<evidence type="ECO:0000313" key="4">
    <source>
        <dbReference type="EMBL" id="MDO7786716.1"/>
    </source>
</evidence>
<dbReference type="SUPFAM" id="SSF46689">
    <property type="entry name" value="Homeodomain-like"/>
    <property type="match status" value="1"/>
</dbReference>
<organism evidence="4 5">
    <name type="scientific">Desulforamulus aquiferis</name>
    <dbReference type="NCBI Taxonomy" id="1397668"/>
    <lineage>
        <taxon>Bacteria</taxon>
        <taxon>Bacillati</taxon>
        <taxon>Bacillota</taxon>
        <taxon>Clostridia</taxon>
        <taxon>Eubacteriales</taxon>
        <taxon>Peptococcaceae</taxon>
        <taxon>Desulforamulus</taxon>
    </lineage>
</organism>
<proteinExistence type="predicted"/>
<evidence type="ECO:0000256" key="2">
    <source>
        <dbReference type="PROSITE-ProRule" id="PRU00335"/>
    </source>
</evidence>
<dbReference type="InterPro" id="IPR050624">
    <property type="entry name" value="HTH-type_Tx_Regulator"/>
</dbReference>
<dbReference type="InterPro" id="IPR036271">
    <property type="entry name" value="Tet_transcr_reg_TetR-rel_C_sf"/>
</dbReference>
<dbReference type="EMBL" id="JARPTC010000007">
    <property type="protein sequence ID" value="MDO7786716.1"/>
    <property type="molecule type" value="Genomic_DNA"/>
</dbReference>
<reference evidence="4" key="2">
    <citation type="submission" date="2023-03" db="EMBL/GenBank/DDBJ databases">
        <authorList>
            <person name="Zhang Z."/>
        </authorList>
    </citation>
    <scope>NUCLEOTIDE SEQUENCE</scope>
    <source>
        <strain evidence="4">DSA</strain>
    </source>
</reference>
<keyword evidence="1 2" id="KW-0238">DNA-binding</keyword>
<dbReference type="PRINTS" id="PR00455">
    <property type="entry name" value="HTHTETR"/>
</dbReference>
<dbReference type="AlphaFoldDB" id="A0AAW7ZBJ3"/>
<gene>
    <name evidence="4" type="ORF">P6N53_05700</name>
</gene>
<dbReference type="PANTHER" id="PTHR43479:SF11">
    <property type="entry name" value="ACREF_ENVCD OPERON REPRESSOR-RELATED"/>
    <property type="match status" value="1"/>
</dbReference>
<dbReference type="PROSITE" id="PS50977">
    <property type="entry name" value="HTH_TETR_2"/>
    <property type="match status" value="1"/>
</dbReference>
<dbReference type="InterPro" id="IPR001647">
    <property type="entry name" value="HTH_TetR"/>
</dbReference>
<dbReference type="PANTHER" id="PTHR43479">
    <property type="entry name" value="ACREF/ENVCD OPERON REPRESSOR-RELATED"/>
    <property type="match status" value="1"/>
</dbReference>
<dbReference type="PROSITE" id="PS01081">
    <property type="entry name" value="HTH_TETR_1"/>
    <property type="match status" value="1"/>
</dbReference>
<evidence type="ECO:0000259" key="3">
    <source>
        <dbReference type="PROSITE" id="PS50977"/>
    </source>
</evidence>
<name>A0AAW7ZBJ3_9FIRM</name>
<evidence type="ECO:0000256" key="1">
    <source>
        <dbReference type="ARBA" id="ARBA00023125"/>
    </source>
</evidence>
<dbReference type="Pfam" id="PF00440">
    <property type="entry name" value="TetR_N"/>
    <property type="match status" value="1"/>
</dbReference>
<sequence>MQTKDKILLAFKDLSQEKGFYDATVDELALRSRVSKRTIYRYFNSKEEIIEEVMFKFIKETEQAIDGVLNSSEQAPDKIAKIIRILSERLKGLNPRVLRDLQRHYPIIWEKVEQFRAGKLKRMVTIVIEEGKEGSSNSINPTVATASLLATVRAVVNPTFMIDNNLTPEEAIQNVMHIFLYGLTGAKREF</sequence>
<feature type="DNA-binding region" description="H-T-H motif" evidence="2">
    <location>
        <begin position="24"/>
        <end position="43"/>
    </location>
</feature>
<dbReference type="Gene3D" id="1.10.357.10">
    <property type="entry name" value="Tetracycline Repressor, domain 2"/>
    <property type="match status" value="1"/>
</dbReference>
<evidence type="ECO:0000313" key="5">
    <source>
        <dbReference type="Proteomes" id="UP001172911"/>
    </source>
</evidence>
<keyword evidence="5" id="KW-1185">Reference proteome</keyword>